<keyword evidence="6" id="KW-1185">Reference proteome</keyword>
<dbReference type="InterPro" id="IPR002104">
    <property type="entry name" value="Integrase_catalytic"/>
</dbReference>
<gene>
    <name evidence="5" type="ORF">ABZ510_16210</name>
</gene>
<evidence type="ECO:0000313" key="6">
    <source>
        <dbReference type="Proteomes" id="UP001550628"/>
    </source>
</evidence>
<dbReference type="PANTHER" id="PTHR30349">
    <property type="entry name" value="PHAGE INTEGRASE-RELATED"/>
    <property type="match status" value="1"/>
</dbReference>
<accession>A0ABV2WRA5</accession>
<organism evidence="5 6">
    <name type="scientific">Nocardia rhamnosiphila</name>
    <dbReference type="NCBI Taxonomy" id="426716"/>
    <lineage>
        <taxon>Bacteria</taxon>
        <taxon>Bacillati</taxon>
        <taxon>Actinomycetota</taxon>
        <taxon>Actinomycetes</taxon>
        <taxon>Mycobacteriales</taxon>
        <taxon>Nocardiaceae</taxon>
        <taxon>Nocardia</taxon>
    </lineage>
</organism>
<protein>
    <submittedName>
        <fullName evidence="5">Site-specific integrase</fullName>
    </submittedName>
</protein>
<evidence type="ECO:0000256" key="1">
    <source>
        <dbReference type="ARBA" id="ARBA00008857"/>
    </source>
</evidence>
<sequence length="362" mass="40120">MMRDSEVAELLQAVSRLGLTVVRDPAEPVVSKAPTFDEFIPQMLEAESGAQRESYGACWRVLREVWGSRSLDEPTPTEILQLMNRYKAGAVVRSNWRGGNAAARNFLHGVRRLYRLAEMDSLIAPAMNPAAKVPMPRKLESTRHALTPQQVSELGRVAAETGNDGELDALIVRLHIETACRRQAALRLRVDDLSVDDCTVLLHHKGGVDTWHPISPLLMLRLLEHVDRRGAGAPGHQVLRTRGGKPITDRRYDNLHGRFHQHLAWAEAKGVTVHWLRHTTLTFVERTYGEAVARRYAAHRDPGTTATPIYTKASLLECAEALVAVTGQPHPLAPGMGRIGVMERERGTATGSISERHDAEPV</sequence>
<dbReference type="InterPro" id="IPR011010">
    <property type="entry name" value="DNA_brk_join_enz"/>
</dbReference>
<dbReference type="RefSeq" id="WP_356957838.1">
    <property type="nucleotide sequence ID" value="NZ_JBEYBD010000011.1"/>
</dbReference>
<comment type="similarity">
    <text evidence="1">Belongs to the 'phage' integrase family.</text>
</comment>
<comment type="caution">
    <text evidence="5">The sequence shown here is derived from an EMBL/GenBank/DDBJ whole genome shotgun (WGS) entry which is preliminary data.</text>
</comment>
<dbReference type="EMBL" id="JBEYBF010000010">
    <property type="protein sequence ID" value="MEU1953408.1"/>
    <property type="molecule type" value="Genomic_DNA"/>
</dbReference>
<evidence type="ECO:0000256" key="3">
    <source>
        <dbReference type="ARBA" id="ARBA00023172"/>
    </source>
</evidence>
<dbReference type="Pfam" id="PF00589">
    <property type="entry name" value="Phage_integrase"/>
    <property type="match status" value="1"/>
</dbReference>
<dbReference type="InterPro" id="IPR013762">
    <property type="entry name" value="Integrase-like_cat_sf"/>
</dbReference>
<proteinExistence type="inferred from homology"/>
<dbReference type="InterPro" id="IPR050090">
    <property type="entry name" value="Tyrosine_recombinase_XerCD"/>
</dbReference>
<dbReference type="Gene3D" id="1.10.443.10">
    <property type="entry name" value="Intergrase catalytic core"/>
    <property type="match status" value="1"/>
</dbReference>
<dbReference type="SUPFAM" id="SSF56349">
    <property type="entry name" value="DNA breaking-rejoining enzymes"/>
    <property type="match status" value="1"/>
</dbReference>
<dbReference type="Proteomes" id="UP001550628">
    <property type="component" value="Unassembled WGS sequence"/>
</dbReference>
<dbReference type="PANTHER" id="PTHR30349:SF41">
    <property type="entry name" value="INTEGRASE_RECOMBINASE PROTEIN MJ0367-RELATED"/>
    <property type="match status" value="1"/>
</dbReference>
<evidence type="ECO:0000256" key="2">
    <source>
        <dbReference type="ARBA" id="ARBA00023125"/>
    </source>
</evidence>
<reference evidence="5 6" key="1">
    <citation type="submission" date="2024-06" db="EMBL/GenBank/DDBJ databases">
        <title>The Natural Products Discovery Center: Release of the First 8490 Sequenced Strains for Exploring Actinobacteria Biosynthetic Diversity.</title>
        <authorList>
            <person name="Kalkreuter E."/>
            <person name="Kautsar S.A."/>
            <person name="Yang D."/>
            <person name="Bader C.D."/>
            <person name="Teijaro C.N."/>
            <person name="Fluegel L."/>
            <person name="Davis C.M."/>
            <person name="Simpson J.R."/>
            <person name="Lauterbach L."/>
            <person name="Steele A.D."/>
            <person name="Gui C."/>
            <person name="Meng S."/>
            <person name="Li G."/>
            <person name="Viehrig K."/>
            <person name="Ye F."/>
            <person name="Su P."/>
            <person name="Kiefer A.F."/>
            <person name="Nichols A."/>
            <person name="Cepeda A.J."/>
            <person name="Yan W."/>
            <person name="Fan B."/>
            <person name="Jiang Y."/>
            <person name="Adhikari A."/>
            <person name="Zheng C.-J."/>
            <person name="Schuster L."/>
            <person name="Cowan T.M."/>
            <person name="Smanski M.J."/>
            <person name="Chevrette M.G."/>
            <person name="De Carvalho L.P.S."/>
            <person name="Shen B."/>
        </authorList>
    </citation>
    <scope>NUCLEOTIDE SEQUENCE [LARGE SCALE GENOMIC DNA]</scope>
    <source>
        <strain evidence="5 6">NPDC019708</strain>
    </source>
</reference>
<dbReference type="CDD" id="cd00397">
    <property type="entry name" value="DNA_BRE_C"/>
    <property type="match status" value="1"/>
</dbReference>
<keyword evidence="2" id="KW-0238">DNA-binding</keyword>
<keyword evidence="3" id="KW-0233">DNA recombination</keyword>
<evidence type="ECO:0000313" key="5">
    <source>
        <dbReference type="EMBL" id="MEU1953408.1"/>
    </source>
</evidence>
<name>A0ABV2WRA5_9NOCA</name>
<dbReference type="PROSITE" id="PS51898">
    <property type="entry name" value="TYR_RECOMBINASE"/>
    <property type="match status" value="1"/>
</dbReference>
<feature type="domain" description="Tyr recombinase" evidence="4">
    <location>
        <begin position="141"/>
        <end position="323"/>
    </location>
</feature>
<evidence type="ECO:0000259" key="4">
    <source>
        <dbReference type="PROSITE" id="PS51898"/>
    </source>
</evidence>